<dbReference type="PANTHER" id="PTHR43841">
    <property type="entry name" value="3-HYDROXYACYL-THIOESTER DEHYDRATASE HTDX-RELATED"/>
    <property type="match status" value="1"/>
</dbReference>
<evidence type="ECO:0000259" key="2">
    <source>
        <dbReference type="Pfam" id="PF01575"/>
    </source>
</evidence>
<dbReference type="EMBL" id="CP137573">
    <property type="protein sequence ID" value="WOX22805.1"/>
    <property type="molecule type" value="Genomic_DNA"/>
</dbReference>
<organism evidence="3 4">
    <name type="scientific">Streptomyces solicathayae</name>
    <dbReference type="NCBI Taxonomy" id="3081768"/>
    <lineage>
        <taxon>Bacteria</taxon>
        <taxon>Bacillati</taxon>
        <taxon>Actinomycetota</taxon>
        <taxon>Actinomycetes</taxon>
        <taxon>Kitasatosporales</taxon>
        <taxon>Streptomycetaceae</taxon>
        <taxon>Streptomyces</taxon>
    </lineage>
</organism>
<feature type="domain" description="MaoC-like" evidence="2">
    <location>
        <begin position="179"/>
        <end position="253"/>
    </location>
</feature>
<evidence type="ECO:0000313" key="3">
    <source>
        <dbReference type="EMBL" id="WOX22805.1"/>
    </source>
</evidence>
<dbReference type="SUPFAM" id="SSF54637">
    <property type="entry name" value="Thioesterase/thiol ester dehydrase-isomerase"/>
    <property type="match status" value="2"/>
</dbReference>
<dbReference type="InterPro" id="IPR029069">
    <property type="entry name" value="HotDog_dom_sf"/>
</dbReference>
<comment type="similarity">
    <text evidence="1">Belongs to the enoyl-CoA hydratase/isomerase family.</text>
</comment>
<evidence type="ECO:0000256" key="1">
    <source>
        <dbReference type="ARBA" id="ARBA00005254"/>
    </source>
</evidence>
<name>A0ABZ0LU18_9ACTN</name>
<accession>A0ABZ0LU18</accession>
<keyword evidence="4" id="KW-1185">Reference proteome</keyword>
<evidence type="ECO:0000313" key="4">
    <source>
        <dbReference type="Proteomes" id="UP001301731"/>
    </source>
</evidence>
<reference evidence="3 4" key="1">
    <citation type="submission" date="2023-10" db="EMBL/GenBank/DDBJ databases">
        <title>The genome sequence of Streptomyces sp. HUAS YS2.</title>
        <authorList>
            <person name="Mo P."/>
        </authorList>
    </citation>
    <scope>NUCLEOTIDE SEQUENCE [LARGE SCALE GENOMIC DNA]</scope>
    <source>
        <strain evidence="3 4">HUAS YS2</strain>
    </source>
</reference>
<dbReference type="Gene3D" id="3.10.129.10">
    <property type="entry name" value="Hotdog Thioesterase"/>
    <property type="match status" value="1"/>
</dbReference>
<dbReference type="RefSeq" id="WP_318104087.1">
    <property type="nucleotide sequence ID" value="NZ_CP137573.1"/>
</dbReference>
<dbReference type="Pfam" id="PF01575">
    <property type="entry name" value="MaoC_dehydratas"/>
    <property type="match status" value="1"/>
</dbReference>
<gene>
    <name evidence="3" type="ORF">R2D22_15925</name>
</gene>
<dbReference type="Proteomes" id="UP001301731">
    <property type="component" value="Chromosome"/>
</dbReference>
<dbReference type="PANTHER" id="PTHR43841:SF1">
    <property type="entry name" value="3-HYDROXYACYL-THIOESTER DEHYDRATASE X"/>
    <property type="match status" value="1"/>
</dbReference>
<dbReference type="InterPro" id="IPR002539">
    <property type="entry name" value="MaoC-like_dom"/>
</dbReference>
<protein>
    <submittedName>
        <fullName evidence="3">MaoC/PaaZ C-terminal domain-containing protein</fullName>
    </submittedName>
</protein>
<proteinExistence type="inferred from homology"/>
<sequence length="292" mass="31903">MRTLLALAEGVVTSPFKRPHAAAGLPEARLTRGPVDIPRDRLARYGELCGFAPDPRLPLPYPHLLGFPLAMRIMSRRDFPLPLLGLVHTWITIERYAPLTSDDRPEITVYAESLAPHRRGTEVTMVTKARVAGERVWESRSGYLARHARPEPYPDTEAPVAAPLLPAVAEWQLPADLGRRYGAVSGDRNPIHLHPLTARAFGFPRAIAHGMWTFARCLAELDQDRDRDRGASAVTHVRAEFRAPVLLPAVVTYASAADGDAGGGVAGRASGRFQLRSGDRVHLIGETSARSA</sequence>